<gene>
    <name evidence="2" type="ORF">TL16_g05116</name>
</gene>
<proteinExistence type="predicted"/>
<feature type="region of interest" description="Disordered" evidence="1">
    <location>
        <begin position="107"/>
        <end position="129"/>
    </location>
</feature>
<evidence type="ECO:0000313" key="3">
    <source>
        <dbReference type="Proteomes" id="UP001162640"/>
    </source>
</evidence>
<dbReference type="EMBL" id="BLQM01000147">
    <property type="protein sequence ID" value="GMH69270.1"/>
    <property type="molecule type" value="Genomic_DNA"/>
</dbReference>
<reference evidence="3" key="1">
    <citation type="journal article" date="2023" name="Commun. Biol.">
        <title>Genome analysis of Parmales, the sister group of diatoms, reveals the evolutionary specialization of diatoms from phago-mixotrophs to photoautotrophs.</title>
        <authorList>
            <person name="Ban H."/>
            <person name="Sato S."/>
            <person name="Yoshikawa S."/>
            <person name="Yamada K."/>
            <person name="Nakamura Y."/>
            <person name="Ichinomiya M."/>
            <person name="Sato N."/>
            <person name="Blanc-Mathieu R."/>
            <person name="Endo H."/>
            <person name="Kuwata A."/>
            <person name="Ogata H."/>
        </authorList>
    </citation>
    <scope>NUCLEOTIDE SEQUENCE [LARGE SCALE GENOMIC DNA]</scope>
</reference>
<protein>
    <submittedName>
        <fullName evidence="2">Uncharacterized protein</fullName>
    </submittedName>
</protein>
<dbReference type="Proteomes" id="UP001162640">
    <property type="component" value="Unassembled WGS sequence"/>
</dbReference>
<accession>A0A9W7AG22</accession>
<sequence length="129" mass="14564">MVSVTVSNSYVTARNSLLTLFDRSPLAQVPIGVNLIEEQINMLKDAGGERYMDIPTGIMNQQTQADVIDEQFQNWSSKNLVDGRMAWARLRTQSHKNSSIETILQTLQNQKKEKETTNQPQWPGGEGEK</sequence>
<evidence type="ECO:0000313" key="2">
    <source>
        <dbReference type="EMBL" id="GMH69270.1"/>
    </source>
</evidence>
<dbReference type="AlphaFoldDB" id="A0A9W7AG22"/>
<name>A0A9W7AG22_9STRA</name>
<organism evidence="2 3">
    <name type="scientific">Triparma laevis f. inornata</name>
    <dbReference type="NCBI Taxonomy" id="1714386"/>
    <lineage>
        <taxon>Eukaryota</taxon>
        <taxon>Sar</taxon>
        <taxon>Stramenopiles</taxon>
        <taxon>Ochrophyta</taxon>
        <taxon>Bolidophyceae</taxon>
        <taxon>Parmales</taxon>
        <taxon>Triparmaceae</taxon>
        <taxon>Triparma</taxon>
    </lineage>
</organism>
<evidence type="ECO:0000256" key="1">
    <source>
        <dbReference type="SAM" id="MobiDB-lite"/>
    </source>
</evidence>
<comment type="caution">
    <text evidence="2">The sequence shown here is derived from an EMBL/GenBank/DDBJ whole genome shotgun (WGS) entry which is preliminary data.</text>
</comment>